<dbReference type="InterPro" id="IPR003362">
    <property type="entry name" value="Bact_transf"/>
</dbReference>
<evidence type="ECO:0000256" key="2">
    <source>
        <dbReference type="ARBA" id="ARBA00006464"/>
    </source>
</evidence>
<feature type="domain" description="Bacterial sugar transferase" evidence="8">
    <location>
        <begin position="324"/>
        <end position="506"/>
    </location>
</feature>
<dbReference type="GO" id="GO:0016020">
    <property type="term" value="C:membrane"/>
    <property type="evidence" value="ECO:0007669"/>
    <property type="project" value="UniProtKB-SubCell"/>
</dbReference>
<name>B4CZU3_9BACT</name>
<keyword evidence="10" id="KW-1185">Reference proteome</keyword>
<evidence type="ECO:0000313" key="10">
    <source>
        <dbReference type="Proteomes" id="UP000005824"/>
    </source>
</evidence>
<evidence type="ECO:0000256" key="3">
    <source>
        <dbReference type="ARBA" id="ARBA00022679"/>
    </source>
</evidence>
<dbReference type="InParanoid" id="B4CZU3"/>
<dbReference type="Pfam" id="PF02397">
    <property type="entry name" value="Bac_transf"/>
    <property type="match status" value="1"/>
</dbReference>
<comment type="caution">
    <text evidence="9">The sequence shown here is derived from an EMBL/GenBank/DDBJ whole genome shotgun (WGS) entry which is preliminary data.</text>
</comment>
<evidence type="ECO:0000259" key="8">
    <source>
        <dbReference type="Pfam" id="PF02397"/>
    </source>
</evidence>
<feature type="transmembrane region" description="Helical" evidence="7">
    <location>
        <begin position="103"/>
        <end position="125"/>
    </location>
</feature>
<dbReference type="GO" id="GO:0089702">
    <property type="term" value="F:undecaprenyl-phosphate glucose phosphotransferase activity"/>
    <property type="evidence" value="ECO:0007669"/>
    <property type="project" value="TreeGrafter"/>
</dbReference>
<proteinExistence type="inferred from homology"/>
<dbReference type="PANTHER" id="PTHR30576:SF21">
    <property type="entry name" value="UDP-GLUCOSE:UNDECAPRENYL-PHOSPHATE GLUCOSE-1-PHOSPHATE TRANSFERASE"/>
    <property type="match status" value="1"/>
</dbReference>
<dbReference type="PANTHER" id="PTHR30576">
    <property type="entry name" value="COLANIC BIOSYNTHESIS UDP-GLUCOSE LIPID CARRIER TRANSFERASE"/>
    <property type="match status" value="1"/>
</dbReference>
<comment type="similarity">
    <text evidence="2">Belongs to the bacterial sugar transferase family.</text>
</comment>
<evidence type="ECO:0000256" key="4">
    <source>
        <dbReference type="ARBA" id="ARBA00022692"/>
    </source>
</evidence>
<dbReference type="EMBL" id="ABVL01000005">
    <property type="protein sequence ID" value="EDY20257.1"/>
    <property type="molecule type" value="Genomic_DNA"/>
</dbReference>
<reference evidence="9 10" key="1">
    <citation type="journal article" date="2011" name="J. Bacteriol.">
        <title>Genome sequence of Chthoniobacter flavus Ellin428, an aerobic heterotrophic soil bacterium.</title>
        <authorList>
            <person name="Kant R."/>
            <person name="van Passel M.W."/>
            <person name="Palva A."/>
            <person name="Lucas S."/>
            <person name="Lapidus A."/>
            <person name="Glavina Del Rio T."/>
            <person name="Dalin E."/>
            <person name="Tice H."/>
            <person name="Bruce D."/>
            <person name="Goodwin L."/>
            <person name="Pitluck S."/>
            <person name="Larimer F.W."/>
            <person name="Land M.L."/>
            <person name="Hauser L."/>
            <person name="Sangwan P."/>
            <person name="de Vos W.M."/>
            <person name="Janssen P.H."/>
            <person name="Smidt H."/>
        </authorList>
    </citation>
    <scope>NUCLEOTIDE SEQUENCE [LARGE SCALE GENOMIC DNA]</scope>
    <source>
        <strain evidence="9 10">Ellin428</strain>
    </source>
</reference>
<dbReference type="InterPro" id="IPR017475">
    <property type="entry name" value="EPS_sugar_tfrase"/>
</dbReference>
<feature type="transmembrane region" description="Helical" evidence="7">
    <location>
        <begin position="326"/>
        <end position="350"/>
    </location>
</feature>
<dbReference type="Proteomes" id="UP000005824">
    <property type="component" value="Unassembled WGS sequence"/>
</dbReference>
<dbReference type="AlphaFoldDB" id="B4CZU3"/>
<feature type="transmembrane region" description="Helical" evidence="7">
    <location>
        <begin position="137"/>
        <end position="156"/>
    </location>
</feature>
<evidence type="ECO:0000256" key="6">
    <source>
        <dbReference type="ARBA" id="ARBA00023136"/>
    </source>
</evidence>
<protein>
    <submittedName>
        <fullName evidence="9">Exopolysaccharide biosynthesis polyprenyl glycosylphosphotransferase</fullName>
    </submittedName>
</protein>
<evidence type="ECO:0000256" key="7">
    <source>
        <dbReference type="SAM" id="Phobius"/>
    </source>
</evidence>
<evidence type="ECO:0000256" key="1">
    <source>
        <dbReference type="ARBA" id="ARBA00004141"/>
    </source>
</evidence>
<keyword evidence="4 7" id="KW-0812">Transmembrane</keyword>
<comment type="subcellular location">
    <subcellularLocation>
        <location evidence="1">Membrane</location>
        <topology evidence="1">Multi-pass membrane protein</topology>
    </subcellularLocation>
</comment>
<dbReference type="GO" id="GO:0009242">
    <property type="term" value="P:colanic acid biosynthetic process"/>
    <property type="evidence" value="ECO:0007669"/>
    <property type="project" value="TreeGrafter"/>
</dbReference>
<sequence>MEMAQSIFEFVNIRDFGTVLASIVGLARWACLGNPSVYNFFTTRSSFNDPAALCMNTNGILRKHWFHVSLHFATDAFLFTLAFVAAMLLRFGGESAVSLWAHWPFFVAGAIVFSATTYIASLYSTHSANRGILERSLVLIVCVILATLVIIGGTYLNSARPLGRGIMLLGTLASYLAALIHHIVILHGLRNSKERVAYVVTGAFDEAETRLFASFGGRNLEFAGVVLYGAYQPTGKLRILGKIEDLAAIVEREKISRVLCTNKCLGDTTLIRHFCKLRYSGISVMPLISLCEEAEQYVPLELISSEWLLNASGEPQHIYIKKLKRLFDIICSAIGLILGAPFVGAAALAIRLTSPGPIFYYQTRSGRFGRQFQMTKLRTMHVNAEKDGVRWSEKNDPRVTFVGGFLRRYRIDEIPQLWHVLCGHMSFVGPRPERPEIITQLAKEVPYYEERLMVQPGITGWAQVSYPYGASTLDSRRKLEYDLYYMKHMSLFLDVFILLDTVRIILTGGAKAHIRAVTAEETIQEWERLKEQPAAVVKPNFELETA</sequence>
<feature type="transmembrane region" description="Helical" evidence="7">
    <location>
        <begin position="72"/>
        <end position="91"/>
    </location>
</feature>
<dbReference type="eggNOG" id="COG2148">
    <property type="taxonomic scope" value="Bacteria"/>
</dbReference>
<evidence type="ECO:0000313" key="9">
    <source>
        <dbReference type="EMBL" id="EDY20257.1"/>
    </source>
</evidence>
<accession>B4CZU3</accession>
<gene>
    <name evidence="9" type="ORF">CfE428DRAFT_2181</name>
</gene>
<keyword evidence="5 7" id="KW-1133">Transmembrane helix</keyword>
<dbReference type="STRING" id="497964.CfE428DRAFT_2181"/>
<organism evidence="9 10">
    <name type="scientific">Chthoniobacter flavus Ellin428</name>
    <dbReference type="NCBI Taxonomy" id="497964"/>
    <lineage>
        <taxon>Bacteria</taxon>
        <taxon>Pseudomonadati</taxon>
        <taxon>Verrucomicrobiota</taxon>
        <taxon>Spartobacteria</taxon>
        <taxon>Chthoniobacterales</taxon>
        <taxon>Chthoniobacteraceae</taxon>
        <taxon>Chthoniobacter</taxon>
    </lineage>
</organism>
<keyword evidence="3 9" id="KW-0808">Transferase</keyword>
<dbReference type="NCBIfam" id="TIGR03025">
    <property type="entry name" value="EPS_sugtrans"/>
    <property type="match status" value="1"/>
</dbReference>
<feature type="transmembrane region" description="Helical" evidence="7">
    <location>
        <begin position="162"/>
        <end position="185"/>
    </location>
</feature>
<keyword evidence="6 7" id="KW-0472">Membrane</keyword>
<evidence type="ECO:0000256" key="5">
    <source>
        <dbReference type="ARBA" id="ARBA00022989"/>
    </source>
</evidence>